<dbReference type="PANTHER" id="PTHR30097">
    <property type="entry name" value="CATION EFFLUX SYSTEM PROTEIN CUSB"/>
    <property type="match status" value="1"/>
</dbReference>
<evidence type="ECO:0000313" key="4">
    <source>
        <dbReference type="EMBL" id="SFD02325.1"/>
    </source>
</evidence>
<dbReference type="Pfam" id="PF25967">
    <property type="entry name" value="RND-MFP_C"/>
    <property type="match status" value="1"/>
</dbReference>
<dbReference type="FunFam" id="2.40.420.20:FF:000006">
    <property type="entry name" value="RND family efflux transporter MFP subunit"/>
    <property type="match status" value="1"/>
</dbReference>
<organism evidence="4 5">
    <name type="scientific">Thiohalospira halophila DSM 15071</name>
    <dbReference type="NCBI Taxonomy" id="1123397"/>
    <lineage>
        <taxon>Bacteria</taxon>
        <taxon>Pseudomonadati</taxon>
        <taxon>Pseudomonadota</taxon>
        <taxon>Gammaproteobacteria</taxon>
        <taxon>Thiohalospirales</taxon>
        <taxon>Thiohalospiraceae</taxon>
        <taxon>Thiohalospira</taxon>
    </lineage>
</organism>
<dbReference type="Proteomes" id="UP000198611">
    <property type="component" value="Unassembled WGS sequence"/>
</dbReference>
<feature type="domain" description="Multidrug resistance protein MdtA-like C-terminal permuted SH3" evidence="3">
    <location>
        <begin position="429"/>
        <end position="485"/>
    </location>
</feature>
<sequence>MIPTPRTHRLIAALPGLLLLALLLSPGQAAAWTLTHWDEDREWFVEAQDAAGEAVPGLAAGADVTFLVHATELAGSSPIADGRITLELRDLTGALVAQGEARADRPGIFPVSVDLPGPGHYHLTGRHHTSEGTQSSLLGSIEVLAELPEGATAGESGTLPKETQWRMDFATEVIERRPFAERIEVPGTIRSVPGARFHLTAPAAGVVHGVDGWPRPGRELAAGDALLELGLLPDSGTASGLALTITRARERLTEARATLDRLSALAEQGVVAESRVLEARRDRNTARAEWRDARERRDRIAGGSGDEGRIALRVANGGRLESIDVTPGEAVQAGQRLATLLDPARQWLIAELYPADLDRATELRDPAVRRPGAREWRSLSGEPVWQAAAFREPGGTLPVAFALEGDEGYRPGMPVTVALTAGPGESRLTLPERALIDDNGVAVVMVQTGGERFERRPVRTGIRAAGRVAIESGLKPGDRVVTDGAWATLLAGRDNDNAGHGHSH</sequence>
<dbReference type="EMBL" id="FOMJ01000001">
    <property type="protein sequence ID" value="SFD02325.1"/>
    <property type="molecule type" value="Genomic_DNA"/>
</dbReference>
<dbReference type="AlphaFoldDB" id="A0A1I1NXY8"/>
<proteinExistence type="predicted"/>
<keyword evidence="5" id="KW-1185">Reference proteome</keyword>
<gene>
    <name evidence="4" type="ORF">SAMN05660831_00491</name>
</gene>
<feature type="chain" id="PRO_5011509571" evidence="2">
    <location>
        <begin position="32"/>
        <end position="504"/>
    </location>
</feature>
<evidence type="ECO:0000259" key="3">
    <source>
        <dbReference type="Pfam" id="PF25967"/>
    </source>
</evidence>
<dbReference type="InterPro" id="IPR051909">
    <property type="entry name" value="MFP_Cation_Efflux"/>
</dbReference>
<dbReference type="OrthoDB" id="9800613at2"/>
<protein>
    <submittedName>
        <fullName evidence="4">Multidrug efflux pump subunit AcrA (Membrane-fusion protein)</fullName>
    </submittedName>
</protein>
<dbReference type="GO" id="GO:0030313">
    <property type="term" value="C:cell envelope"/>
    <property type="evidence" value="ECO:0007669"/>
    <property type="project" value="TreeGrafter"/>
</dbReference>
<dbReference type="InterPro" id="IPR058627">
    <property type="entry name" value="MdtA-like_C"/>
</dbReference>
<evidence type="ECO:0000313" key="5">
    <source>
        <dbReference type="Proteomes" id="UP000198611"/>
    </source>
</evidence>
<accession>A0A1I1NXY8</accession>
<dbReference type="GO" id="GO:0060003">
    <property type="term" value="P:copper ion export"/>
    <property type="evidence" value="ECO:0007669"/>
    <property type="project" value="TreeGrafter"/>
</dbReference>
<dbReference type="PANTHER" id="PTHR30097:SF4">
    <property type="entry name" value="SLR6042 PROTEIN"/>
    <property type="match status" value="1"/>
</dbReference>
<dbReference type="RefSeq" id="WP_093427147.1">
    <property type="nucleotide sequence ID" value="NZ_FOMJ01000001.1"/>
</dbReference>
<evidence type="ECO:0000256" key="1">
    <source>
        <dbReference type="ARBA" id="ARBA00022448"/>
    </source>
</evidence>
<name>A0A1I1NXY8_9GAMM</name>
<dbReference type="STRING" id="1123397.SAMN05660831_00491"/>
<reference evidence="4 5" key="1">
    <citation type="submission" date="2016-10" db="EMBL/GenBank/DDBJ databases">
        <authorList>
            <person name="de Groot N.N."/>
        </authorList>
    </citation>
    <scope>NUCLEOTIDE SEQUENCE [LARGE SCALE GENOMIC DNA]</scope>
    <source>
        <strain evidence="4 5">HL3</strain>
    </source>
</reference>
<dbReference type="Gene3D" id="2.40.420.20">
    <property type="match status" value="1"/>
</dbReference>
<keyword evidence="2" id="KW-0732">Signal</keyword>
<dbReference type="GO" id="GO:0015679">
    <property type="term" value="P:plasma membrane copper ion transport"/>
    <property type="evidence" value="ECO:0007669"/>
    <property type="project" value="TreeGrafter"/>
</dbReference>
<evidence type="ECO:0000256" key="2">
    <source>
        <dbReference type="SAM" id="SignalP"/>
    </source>
</evidence>
<keyword evidence="1" id="KW-0813">Transport</keyword>
<feature type="signal peptide" evidence="2">
    <location>
        <begin position="1"/>
        <end position="31"/>
    </location>
</feature>